<dbReference type="InterPro" id="IPR046791">
    <property type="entry name" value="Polycystin_dom"/>
</dbReference>
<dbReference type="OrthoDB" id="7854714at2759"/>
<evidence type="ECO:0000256" key="6">
    <source>
        <dbReference type="ARBA" id="ARBA00023180"/>
    </source>
</evidence>
<comment type="subcellular location">
    <subcellularLocation>
        <location evidence="1">Membrane</location>
        <topology evidence="1">Multi-pass membrane protein</topology>
    </subcellularLocation>
</comment>
<evidence type="ECO:0000256" key="1">
    <source>
        <dbReference type="ARBA" id="ARBA00004141"/>
    </source>
</evidence>
<reference evidence="12" key="1">
    <citation type="submission" date="2025-08" db="UniProtKB">
        <authorList>
            <consortium name="RefSeq"/>
        </authorList>
    </citation>
    <scope>IDENTIFICATION</scope>
    <source>
        <strain evidence="12">15085-1641.00</strain>
        <tissue evidence="12">Whole body</tissue>
    </source>
</reference>
<evidence type="ECO:0000259" key="9">
    <source>
        <dbReference type="Pfam" id="PF08016"/>
    </source>
</evidence>
<keyword evidence="6" id="KW-0325">Glycoprotein</keyword>
<evidence type="ECO:0000256" key="3">
    <source>
        <dbReference type="ARBA" id="ARBA00022692"/>
    </source>
</evidence>
<evidence type="ECO:0000256" key="5">
    <source>
        <dbReference type="ARBA" id="ARBA00023136"/>
    </source>
</evidence>
<feature type="domain" description="Polycystin cation channel PKD1/PKD2" evidence="9">
    <location>
        <begin position="238"/>
        <end position="447"/>
    </location>
</feature>
<dbReference type="InterPro" id="IPR003915">
    <property type="entry name" value="PKD_2"/>
</dbReference>
<dbReference type="Proteomes" id="UP000504633">
    <property type="component" value="Unplaced"/>
</dbReference>
<dbReference type="RefSeq" id="XP_030080827.1">
    <property type="nucleotide sequence ID" value="XM_030224967.1"/>
</dbReference>
<evidence type="ECO:0000313" key="11">
    <source>
        <dbReference type="Proteomes" id="UP000504633"/>
    </source>
</evidence>
<feature type="transmembrane region" description="Helical" evidence="8">
    <location>
        <begin position="272"/>
        <end position="296"/>
    </location>
</feature>
<feature type="transmembrane region" description="Helical" evidence="8">
    <location>
        <begin position="364"/>
        <end position="385"/>
    </location>
</feature>
<dbReference type="GO" id="GO:0005262">
    <property type="term" value="F:calcium channel activity"/>
    <property type="evidence" value="ECO:0007669"/>
    <property type="project" value="TreeGrafter"/>
</dbReference>
<organism evidence="11 12">
    <name type="scientific">Drosophila hydei</name>
    <name type="common">Fruit fly</name>
    <dbReference type="NCBI Taxonomy" id="7224"/>
    <lineage>
        <taxon>Eukaryota</taxon>
        <taxon>Metazoa</taxon>
        <taxon>Ecdysozoa</taxon>
        <taxon>Arthropoda</taxon>
        <taxon>Hexapoda</taxon>
        <taxon>Insecta</taxon>
        <taxon>Pterygota</taxon>
        <taxon>Neoptera</taxon>
        <taxon>Endopterygota</taxon>
        <taxon>Diptera</taxon>
        <taxon>Brachycera</taxon>
        <taxon>Muscomorpha</taxon>
        <taxon>Ephydroidea</taxon>
        <taxon>Drosophilidae</taxon>
        <taxon>Drosophila</taxon>
    </lineage>
</organism>
<accession>A0A6J2SXC5</accession>
<protein>
    <submittedName>
        <fullName evidence="12">Polycystin-2-like</fullName>
    </submittedName>
</protein>
<dbReference type="AlphaFoldDB" id="A0A6J2SXC5"/>
<dbReference type="PANTHER" id="PTHR10877:SF150">
    <property type="entry name" value="REJ DOMAIN-CONTAINING PROTEIN"/>
    <property type="match status" value="1"/>
</dbReference>
<sequence>MSDRRTRKPSYYIISEKIIRNFITKFLILLILLCCTHIITDTVVPKYAYFSYIQTEHVFVEENNYMGNDDLSEEGESPRFPYLFNMGLVVGLPRIRQIRVRDKQCTHKIDLDSIKMKKCYPVYSSRNSFKGTYKDVKYVADAIQIPKTFYTYEGGGFSVNLGHDFIENMNTLNNLMNADWIDSATRLVVIEMNVYFDGIDFFHLIKLVFEIMPTGIVVPSVHIQWIPQNTFLTLDVLSMCAGGVFCLIAIYYTYVEITEIIWIGPKAYAGNVYNYIDFFFLTSAYAVFAYNVWHIFQIRSIQKAFLANRFRYINMDDLLLGWKTYIQVLGVMNFMAWLKPMRFVSFHRSIQQVLSAVRVSFKSIVSLCLLCLIITGAFAQLGCIAFSQVHQEYTTEFASIIAQIRFLMTDISYTSLEDAHPDLAPFFFVVLVVATYCIILNLFKAIYLSAEEDVKRQLIVNDYKVIRMLLQGFKYYLCFWRKLSSEEIHTVEMRQEQDNLPDKDVNGKPKYIYQVEPLIKLREQLALESERCTRLEEILEVFVDTIENIEQLQKPKKVKKKHN</sequence>
<name>A0A6J2SXC5_DROHY</name>
<feature type="transmembrane region" description="Helical" evidence="8">
    <location>
        <begin position="426"/>
        <end position="447"/>
    </location>
</feature>
<comment type="similarity">
    <text evidence="2">Belongs to the polycystin family.</text>
</comment>
<dbReference type="Pfam" id="PF08016">
    <property type="entry name" value="PKD_channel"/>
    <property type="match status" value="1"/>
</dbReference>
<gene>
    <name evidence="12" type="primary">LOC115483354</name>
</gene>
<dbReference type="KEGG" id="dhe:115483354"/>
<evidence type="ECO:0000256" key="2">
    <source>
        <dbReference type="ARBA" id="ARBA00007200"/>
    </source>
</evidence>
<evidence type="ECO:0000256" key="7">
    <source>
        <dbReference type="PIRSR" id="PIRSR603915-2"/>
    </source>
</evidence>
<feature type="transmembrane region" description="Helical" evidence="8">
    <location>
        <begin position="231"/>
        <end position="252"/>
    </location>
</feature>
<dbReference type="InterPro" id="IPR013122">
    <property type="entry name" value="PKD1_2_channel"/>
</dbReference>
<dbReference type="Gene3D" id="1.10.287.70">
    <property type="match status" value="1"/>
</dbReference>
<keyword evidence="5 8" id="KW-0472">Membrane</keyword>
<keyword evidence="11" id="KW-1185">Reference proteome</keyword>
<feature type="transmembrane region" description="Helical" evidence="8">
    <location>
        <begin position="21"/>
        <end position="40"/>
    </location>
</feature>
<dbReference type="GO" id="GO:0050982">
    <property type="term" value="P:detection of mechanical stimulus"/>
    <property type="evidence" value="ECO:0007669"/>
    <property type="project" value="TreeGrafter"/>
</dbReference>
<feature type="transmembrane region" description="Helical" evidence="8">
    <location>
        <begin position="317"/>
        <end position="338"/>
    </location>
</feature>
<keyword evidence="3 8" id="KW-0812">Transmembrane</keyword>
<evidence type="ECO:0000259" key="10">
    <source>
        <dbReference type="Pfam" id="PF20519"/>
    </source>
</evidence>
<dbReference type="OMA" id="HQDIYTW"/>
<evidence type="ECO:0000256" key="4">
    <source>
        <dbReference type="ARBA" id="ARBA00022989"/>
    </source>
</evidence>
<evidence type="ECO:0000256" key="8">
    <source>
        <dbReference type="SAM" id="Phobius"/>
    </source>
</evidence>
<dbReference type="Pfam" id="PF20519">
    <property type="entry name" value="Polycystin_dom"/>
    <property type="match status" value="1"/>
</dbReference>
<proteinExistence type="inferred from homology"/>
<dbReference type="PANTHER" id="PTHR10877">
    <property type="entry name" value="POLYCYSTIN FAMILY MEMBER"/>
    <property type="match status" value="1"/>
</dbReference>
<dbReference type="GO" id="GO:0016020">
    <property type="term" value="C:membrane"/>
    <property type="evidence" value="ECO:0007669"/>
    <property type="project" value="UniProtKB-SubCell"/>
</dbReference>
<dbReference type="PRINTS" id="PR01433">
    <property type="entry name" value="POLYCYSTIN2"/>
</dbReference>
<keyword evidence="4 8" id="KW-1133">Transmembrane helix</keyword>
<feature type="disulfide bond" evidence="7">
    <location>
        <begin position="105"/>
        <end position="119"/>
    </location>
</feature>
<dbReference type="GO" id="GO:0005509">
    <property type="term" value="F:calcium ion binding"/>
    <property type="evidence" value="ECO:0007669"/>
    <property type="project" value="InterPro"/>
</dbReference>
<feature type="domain" description="Polycystin" evidence="10">
    <location>
        <begin position="85"/>
        <end position="224"/>
    </location>
</feature>
<evidence type="ECO:0000313" key="12">
    <source>
        <dbReference type="RefSeq" id="XP_030080827.1"/>
    </source>
</evidence>
<dbReference type="InterPro" id="IPR051223">
    <property type="entry name" value="Polycystin"/>
</dbReference>
<dbReference type="GeneID" id="115483354"/>
<feature type="transmembrane region" description="Helical" evidence="8">
    <location>
        <begin position="79"/>
        <end position="95"/>
    </location>
</feature>